<dbReference type="Gene3D" id="3.30.565.10">
    <property type="entry name" value="Histidine kinase-like ATPase, C-terminal domain"/>
    <property type="match status" value="1"/>
</dbReference>
<keyword evidence="4" id="KW-0597">Phosphoprotein</keyword>
<dbReference type="SUPFAM" id="SSF47384">
    <property type="entry name" value="Homodimeric domain of signal transducing histidine kinase"/>
    <property type="match status" value="1"/>
</dbReference>
<evidence type="ECO:0000256" key="7">
    <source>
        <dbReference type="ARBA" id="ARBA00022777"/>
    </source>
</evidence>
<dbReference type="InterPro" id="IPR011006">
    <property type="entry name" value="CheY-like_superfamily"/>
</dbReference>
<evidence type="ECO:0000256" key="1">
    <source>
        <dbReference type="ARBA" id="ARBA00000085"/>
    </source>
</evidence>
<evidence type="ECO:0000256" key="6">
    <source>
        <dbReference type="ARBA" id="ARBA00022741"/>
    </source>
</evidence>
<dbReference type="InterPro" id="IPR036097">
    <property type="entry name" value="HisK_dim/P_sf"/>
</dbReference>
<keyword evidence="8" id="KW-0067">ATP-binding</keyword>
<evidence type="ECO:0000256" key="4">
    <source>
        <dbReference type="ARBA" id="ARBA00022553"/>
    </source>
</evidence>
<dbReference type="SMART" id="SM00448">
    <property type="entry name" value="REC"/>
    <property type="match status" value="1"/>
</dbReference>
<dbReference type="InterPro" id="IPR003594">
    <property type="entry name" value="HATPase_dom"/>
</dbReference>
<dbReference type="Proteomes" id="UP000824633">
    <property type="component" value="Chromosome"/>
</dbReference>
<feature type="domain" description="Histidine kinase/HSP90-like ATPase" evidence="11">
    <location>
        <begin position="318"/>
        <end position="431"/>
    </location>
</feature>
<dbReference type="InterPro" id="IPR001789">
    <property type="entry name" value="Sig_transdc_resp-reg_receiver"/>
</dbReference>
<dbReference type="InterPro" id="IPR003661">
    <property type="entry name" value="HisK_dim/P_dom"/>
</dbReference>
<dbReference type="SUPFAM" id="SSF55874">
    <property type="entry name" value="ATPase domain of HSP90 chaperone/DNA topoisomerase II/histidine kinase"/>
    <property type="match status" value="1"/>
</dbReference>
<dbReference type="CDD" id="cd00082">
    <property type="entry name" value="HisKA"/>
    <property type="match status" value="1"/>
</dbReference>
<accession>A0ABN6IS99</accession>
<dbReference type="RefSeq" id="WP_224036708.1">
    <property type="nucleotide sequence ID" value="NZ_AP024849.1"/>
</dbReference>
<dbReference type="SMART" id="SM00387">
    <property type="entry name" value="HATPase_c"/>
    <property type="match status" value="1"/>
</dbReference>
<evidence type="ECO:0000256" key="2">
    <source>
        <dbReference type="ARBA" id="ARBA00012438"/>
    </source>
</evidence>
<evidence type="ECO:0000256" key="9">
    <source>
        <dbReference type="ARBA" id="ARBA00023012"/>
    </source>
</evidence>
<protein>
    <recommendedName>
        <fullName evidence="3">Stage 0 sporulation protein A homolog</fullName>
        <ecNumber evidence="2">2.7.13.3</ecNumber>
    </recommendedName>
</protein>
<evidence type="ECO:0000256" key="5">
    <source>
        <dbReference type="ARBA" id="ARBA00022679"/>
    </source>
</evidence>
<keyword evidence="9" id="KW-0902">Two-component regulatory system</keyword>
<dbReference type="Pfam" id="PF02518">
    <property type="entry name" value="HATPase_c"/>
    <property type="match status" value="1"/>
</dbReference>
<dbReference type="SUPFAM" id="SSF52172">
    <property type="entry name" value="CheY-like"/>
    <property type="match status" value="1"/>
</dbReference>
<evidence type="ECO:0000256" key="8">
    <source>
        <dbReference type="ARBA" id="ARBA00022840"/>
    </source>
</evidence>
<dbReference type="Pfam" id="PF00072">
    <property type="entry name" value="Response_reg"/>
    <property type="match status" value="1"/>
</dbReference>
<proteinExistence type="predicted"/>
<dbReference type="PANTHER" id="PTHR43065">
    <property type="entry name" value="SENSOR HISTIDINE KINASE"/>
    <property type="match status" value="1"/>
</dbReference>
<keyword evidence="7" id="KW-0418">Kinase</keyword>
<evidence type="ECO:0000313" key="14">
    <source>
        <dbReference type="Proteomes" id="UP000824633"/>
    </source>
</evidence>
<dbReference type="PANTHER" id="PTHR43065:SF46">
    <property type="entry name" value="C4-DICARBOXYLATE TRANSPORT SENSOR PROTEIN DCTB"/>
    <property type="match status" value="1"/>
</dbReference>
<comment type="function">
    <text evidence="10">May play the central regulatory role in sporulation. It may be an element of the effector pathway responsible for the activation of sporulation genes in response to nutritional stress. Spo0A may act in concert with spo0H (a sigma factor) to control the expression of some genes that are critical to the sporulation process.</text>
</comment>
<keyword evidence="14" id="KW-1185">Reference proteome</keyword>
<sequence>MKILVVDDDKFNLTIANDFIKKAPIECEVILCNKPTEVQRLMEENKFDIVLLDIVMPKMDGIDVLKQIRANSEYDNVQILMLTSLTDSDSFKKCFENGADDYINKPIKEVEFYARFKAAVKTRNNSLMLKEMFERIKKQNKDLKQLNKTLKDTQFHMIQKEKLAAIGELAAGVAHEINNPLGYLGSNLETLSNFVLRIQKMIKEYRDLIDNIDSKEKTIEKADISENILNIKDMEKKLKLNFVIAEIGEIIKDSTDGVNRVSKIVKSLQNFAKTGFDDEMAINDLNMIIDEAILILNCDLKSVATIEKKYGIIPQVLCNRSQIGQVILSLITNSLQAIRSQNRLDGEIIIQTFKEKDMVCCEICDDGPGIEEDILNKIFDPFFTTKEVGSATGVGLSISHDIIVEKYNGEFNVKSIPGKKTIFTFKFPVGKL</sequence>
<comment type="catalytic activity">
    <reaction evidence="1">
        <text>ATP + protein L-histidine = ADP + protein N-phospho-L-histidine.</text>
        <dbReference type="EC" id="2.7.13.3"/>
    </reaction>
</comment>
<evidence type="ECO:0000256" key="3">
    <source>
        <dbReference type="ARBA" id="ARBA00018672"/>
    </source>
</evidence>
<dbReference type="InterPro" id="IPR036890">
    <property type="entry name" value="HATPase_C_sf"/>
</dbReference>
<reference evidence="14" key="1">
    <citation type="submission" date="2021-07" db="EMBL/GenBank/DDBJ databases">
        <title>Complete genome sequencing of a Clostridium isolate.</title>
        <authorList>
            <person name="Ueki A."/>
            <person name="Tonouchi A."/>
        </authorList>
    </citation>
    <scope>NUCLEOTIDE SEQUENCE [LARGE SCALE GENOMIC DNA]</scope>
    <source>
        <strain evidence="14">C5S11</strain>
    </source>
</reference>
<dbReference type="InterPro" id="IPR004358">
    <property type="entry name" value="Sig_transdc_His_kin-like_C"/>
</dbReference>
<evidence type="ECO:0000313" key="13">
    <source>
        <dbReference type="EMBL" id="BCZ45082.1"/>
    </source>
</evidence>
<dbReference type="EC" id="2.7.13.3" evidence="2"/>
<keyword evidence="6" id="KW-0547">Nucleotide-binding</keyword>
<evidence type="ECO:0000259" key="12">
    <source>
        <dbReference type="SMART" id="SM00448"/>
    </source>
</evidence>
<dbReference type="Gene3D" id="1.10.287.130">
    <property type="match status" value="1"/>
</dbReference>
<dbReference type="Gene3D" id="3.40.50.2300">
    <property type="match status" value="1"/>
</dbReference>
<gene>
    <name evidence="13" type="ORF">psyc5s11_11490</name>
</gene>
<evidence type="ECO:0000256" key="10">
    <source>
        <dbReference type="ARBA" id="ARBA00024867"/>
    </source>
</evidence>
<organism evidence="13 14">
    <name type="scientific">Clostridium gelidum</name>
    <dbReference type="NCBI Taxonomy" id="704125"/>
    <lineage>
        <taxon>Bacteria</taxon>
        <taxon>Bacillati</taxon>
        <taxon>Bacillota</taxon>
        <taxon>Clostridia</taxon>
        <taxon>Eubacteriales</taxon>
        <taxon>Clostridiaceae</taxon>
        <taxon>Clostridium</taxon>
    </lineage>
</organism>
<dbReference type="PRINTS" id="PR00344">
    <property type="entry name" value="BCTRLSENSOR"/>
</dbReference>
<dbReference type="EMBL" id="AP024849">
    <property type="protein sequence ID" value="BCZ45082.1"/>
    <property type="molecule type" value="Genomic_DNA"/>
</dbReference>
<feature type="domain" description="Response regulatory" evidence="12">
    <location>
        <begin position="1"/>
        <end position="116"/>
    </location>
</feature>
<keyword evidence="5" id="KW-0808">Transferase</keyword>
<evidence type="ECO:0000259" key="11">
    <source>
        <dbReference type="SMART" id="SM00387"/>
    </source>
</evidence>
<name>A0ABN6IS99_9CLOT</name>